<name>A0A0E9T4R3_ANGAN</name>
<organism evidence="1">
    <name type="scientific">Anguilla anguilla</name>
    <name type="common">European freshwater eel</name>
    <name type="synonym">Muraena anguilla</name>
    <dbReference type="NCBI Taxonomy" id="7936"/>
    <lineage>
        <taxon>Eukaryota</taxon>
        <taxon>Metazoa</taxon>
        <taxon>Chordata</taxon>
        <taxon>Craniata</taxon>
        <taxon>Vertebrata</taxon>
        <taxon>Euteleostomi</taxon>
        <taxon>Actinopterygii</taxon>
        <taxon>Neopterygii</taxon>
        <taxon>Teleostei</taxon>
        <taxon>Anguilliformes</taxon>
        <taxon>Anguillidae</taxon>
        <taxon>Anguilla</taxon>
    </lineage>
</organism>
<accession>A0A0E9T4R3</accession>
<reference evidence="1" key="2">
    <citation type="journal article" date="2015" name="Fish Shellfish Immunol.">
        <title>Early steps in the European eel (Anguilla anguilla)-Vibrio vulnificus interaction in the gills: Role of the RtxA13 toxin.</title>
        <authorList>
            <person name="Callol A."/>
            <person name="Pajuelo D."/>
            <person name="Ebbesson L."/>
            <person name="Teles M."/>
            <person name="MacKenzie S."/>
            <person name="Amaro C."/>
        </authorList>
    </citation>
    <scope>NUCLEOTIDE SEQUENCE</scope>
</reference>
<dbReference type="EMBL" id="GBXM01060939">
    <property type="protein sequence ID" value="JAH47638.1"/>
    <property type="molecule type" value="Transcribed_RNA"/>
</dbReference>
<evidence type="ECO:0000313" key="1">
    <source>
        <dbReference type="EMBL" id="JAH47638.1"/>
    </source>
</evidence>
<sequence length="42" mass="4670">MSAVVRINVPKVFVAKFFSRPSSVSSLWFTIQPALLISTCKL</sequence>
<dbReference type="AlphaFoldDB" id="A0A0E9T4R3"/>
<protein>
    <submittedName>
        <fullName evidence="1">Uncharacterized protein</fullName>
    </submittedName>
</protein>
<proteinExistence type="predicted"/>
<reference evidence="1" key="1">
    <citation type="submission" date="2014-11" db="EMBL/GenBank/DDBJ databases">
        <authorList>
            <person name="Amaro Gonzalez C."/>
        </authorList>
    </citation>
    <scope>NUCLEOTIDE SEQUENCE</scope>
</reference>